<dbReference type="NCBIfam" id="NF003194">
    <property type="entry name" value="PRK04164.1-5"/>
    <property type="match status" value="1"/>
</dbReference>
<comment type="subcellular location">
    <subcellularLocation>
        <location evidence="1 6">Cell membrane</location>
        <topology evidence="1 6">Multi-pass membrane protein</topology>
    </subcellularLocation>
</comment>
<dbReference type="Pfam" id="PF10035">
    <property type="entry name" value="DUF2179"/>
    <property type="match status" value="1"/>
</dbReference>
<dbReference type="InterPro" id="IPR044035">
    <property type="entry name" value="DUF5698"/>
</dbReference>
<evidence type="ECO:0000256" key="6">
    <source>
        <dbReference type="HAMAP-Rule" id="MF_01515"/>
    </source>
</evidence>
<feature type="domain" description="DUF2179" evidence="7">
    <location>
        <begin position="117"/>
        <end position="169"/>
    </location>
</feature>
<evidence type="ECO:0000259" key="8">
    <source>
        <dbReference type="Pfam" id="PF18955"/>
    </source>
</evidence>
<dbReference type="InterPro" id="IPR019264">
    <property type="entry name" value="DUF2179"/>
</dbReference>
<dbReference type="RefSeq" id="WP_066645891.1">
    <property type="nucleotide sequence ID" value="NZ_VWXL01000103.1"/>
</dbReference>
<keyword evidence="5 6" id="KW-0472">Membrane</keyword>
<name>A0A6N8I3P6_9FIRM</name>
<dbReference type="HAMAP" id="MF_01515">
    <property type="entry name" value="UPF0316"/>
    <property type="match status" value="1"/>
</dbReference>
<keyword evidence="4 6" id="KW-1133">Transmembrane helix</keyword>
<evidence type="ECO:0000313" key="10">
    <source>
        <dbReference type="Proteomes" id="UP000469440"/>
    </source>
</evidence>
<evidence type="ECO:0000313" key="9">
    <source>
        <dbReference type="EMBL" id="MVB12771.1"/>
    </source>
</evidence>
<dbReference type="PANTHER" id="PTHR40060">
    <property type="entry name" value="UPF0316 PROTEIN YEBE"/>
    <property type="match status" value="1"/>
</dbReference>
<keyword evidence="10" id="KW-1185">Reference proteome</keyword>
<feature type="transmembrane region" description="Helical" evidence="6">
    <location>
        <begin position="39"/>
        <end position="60"/>
    </location>
</feature>
<keyword evidence="3 6" id="KW-0812">Transmembrane</keyword>
<sequence length="179" mass="20240">MDFKEVIIITLILLIIGINIVYVSINTLRTILVIKGQRLFASVISVFEVGVYLFGLTIVLKNLDKPVNIIAYCIGYGAGVYIGSLIEQYLALGYVEFQIIVDSVEQDLPRLLREKGYGVTSWNGEGKDGLRLVLRVLAKRSNEKKLMKYLNEIAPNAFVISYEPKNFIGGFWTKNIRKF</sequence>
<proteinExistence type="inferred from homology"/>
<dbReference type="InterPro" id="IPR022930">
    <property type="entry name" value="UPF0316"/>
</dbReference>
<accession>A0A6N8I3P6</accession>
<reference evidence="9 10" key="1">
    <citation type="submission" date="2019-09" db="EMBL/GenBank/DDBJ databases">
        <title>Genome sequence of Clostridium sp. EA1.</title>
        <authorList>
            <person name="Poehlein A."/>
            <person name="Bengelsdorf F.R."/>
            <person name="Daniel R."/>
        </authorList>
    </citation>
    <scope>NUCLEOTIDE SEQUENCE [LARGE SCALE GENOMIC DNA]</scope>
    <source>
        <strain evidence="9 10">EA1</strain>
    </source>
</reference>
<evidence type="ECO:0000256" key="3">
    <source>
        <dbReference type="ARBA" id="ARBA00022692"/>
    </source>
</evidence>
<feature type="transmembrane region" description="Helical" evidence="6">
    <location>
        <begin position="6"/>
        <end position="27"/>
    </location>
</feature>
<evidence type="ECO:0000259" key="7">
    <source>
        <dbReference type="Pfam" id="PF10035"/>
    </source>
</evidence>
<comment type="caution">
    <text evidence="9">The sequence shown here is derived from an EMBL/GenBank/DDBJ whole genome shotgun (WGS) entry which is preliminary data.</text>
</comment>
<dbReference type="EMBL" id="VWXL01000103">
    <property type="protein sequence ID" value="MVB12771.1"/>
    <property type="molecule type" value="Genomic_DNA"/>
</dbReference>
<gene>
    <name evidence="9" type="ORF">CAFE_35160</name>
</gene>
<organism evidence="9 10">
    <name type="scientific">Caproicibacter fermentans</name>
    <dbReference type="NCBI Taxonomy" id="2576756"/>
    <lineage>
        <taxon>Bacteria</taxon>
        <taxon>Bacillati</taxon>
        <taxon>Bacillota</taxon>
        <taxon>Clostridia</taxon>
        <taxon>Eubacteriales</taxon>
        <taxon>Acutalibacteraceae</taxon>
        <taxon>Caproicibacter</taxon>
    </lineage>
</organism>
<evidence type="ECO:0000256" key="4">
    <source>
        <dbReference type="ARBA" id="ARBA00022989"/>
    </source>
</evidence>
<protein>
    <recommendedName>
        <fullName evidence="6">UPF0316 protein CAFE_35160</fullName>
    </recommendedName>
</protein>
<feature type="transmembrane region" description="Helical" evidence="6">
    <location>
        <begin position="66"/>
        <end position="86"/>
    </location>
</feature>
<keyword evidence="2 6" id="KW-1003">Cell membrane</keyword>
<dbReference type="Pfam" id="PF18955">
    <property type="entry name" value="DUF5698"/>
    <property type="match status" value="1"/>
</dbReference>
<feature type="domain" description="DUF5698" evidence="8">
    <location>
        <begin position="27"/>
        <end position="83"/>
    </location>
</feature>
<evidence type="ECO:0000256" key="1">
    <source>
        <dbReference type="ARBA" id="ARBA00004651"/>
    </source>
</evidence>
<dbReference type="GO" id="GO:0005886">
    <property type="term" value="C:plasma membrane"/>
    <property type="evidence" value="ECO:0007669"/>
    <property type="project" value="UniProtKB-SubCell"/>
</dbReference>
<evidence type="ECO:0000256" key="2">
    <source>
        <dbReference type="ARBA" id="ARBA00022475"/>
    </source>
</evidence>
<dbReference type="CDD" id="cd16381">
    <property type="entry name" value="YitT_C_like_1"/>
    <property type="match status" value="1"/>
</dbReference>
<dbReference type="AlphaFoldDB" id="A0A6N8I3P6"/>
<dbReference type="PANTHER" id="PTHR40060:SF1">
    <property type="entry name" value="UPF0316 PROTEIN YEBE"/>
    <property type="match status" value="1"/>
</dbReference>
<dbReference type="Proteomes" id="UP000469440">
    <property type="component" value="Unassembled WGS sequence"/>
</dbReference>
<evidence type="ECO:0000256" key="5">
    <source>
        <dbReference type="ARBA" id="ARBA00023136"/>
    </source>
</evidence>
<dbReference type="OrthoDB" id="48231at2"/>
<comment type="similarity">
    <text evidence="6">Belongs to the UPF0316 family.</text>
</comment>